<evidence type="ECO:0000256" key="1">
    <source>
        <dbReference type="ARBA" id="ARBA00022821"/>
    </source>
</evidence>
<feature type="compositionally biased region" description="Polar residues" evidence="2">
    <location>
        <begin position="480"/>
        <end position="493"/>
    </location>
</feature>
<dbReference type="InterPro" id="IPR057135">
    <property type="entry name" value="At4g27190-like_LRR"/>
</dbReference>
<organism evidence="4 5">
    <name type="scientific">Corchorus olitorius</name>
    <dbReference type="NCBI Taxonomy" id="93759"/>
    <lineage>
        <taxon>Eukaryota</taxon>
        <taxon>Viridiplantae</taxon>
        <taxon>Streptophyta</taxon>
        <taxon>Embryophyta</taxon>
        <taxon>Tracheophyta</taxon>
        <taxon>Spermatophyta</taxon>
        <taxon>Magnoliopsida</taxon>
        <taxon>eudicotyledons</taxon>
        <taxon>Gunneridae</taxon>
        <taxon>Pentapetalae</taxon>
        <taxon>rosids</taxon>
        <taxon>malvids</taxon>
        <taxon>Malvales</taxon>
        <taxon>Malvaceae</taxon>
        <taxon>Grewioideae</taxon>
        <taxon>Apeibeae</taxon>
        <taxon>Corchorus</taxon>
    </lineage>
</organism>
<dbReference type="Pfam" id="PF23247">
    <property type="entry name" value="LRR_RPS2"/>
    <property type="match status" value="2"/>
</dbReference>
<accession>A0A1R3JW04</accession>
<dbReference type="AlphaFoldDB" id="A0A1R3JW04"/>
<name>A0A1R3JW04_9ROSI</name>
<feature type="region of interest" description="Disordered" evidence="2">
    <location>
        <begin position="480"/>
        <end position="520"/>
    </location>
</feature>
<keyword evidence="5" id="KW-1185">Reference proteome</keyword>
<evidence type="ECO:0000313" key="5">
    <source>
        <dbReference type="Proteomes" id="UP000187203"/>
    </source>
</evidence>
<sequence>MALSLVQLIEIRVKNCPMLEQVIASEGAEKATISVIMLPGLRIINLESCSNLTSFFLGSDKMECLSLKEITVKDCPKMFEFTSVFPRKKDMETIDGVNASFFNNKVSCPNLEKLNLFSLNIQKIWPDDQQQATSSNVQNLYAILVDGCHNLKYLFLSPLVENLVQLNQLRIADCKNVEEVIYTGRAAEEKGMAHMLLPNLQILIIANLPKLVRFCNGNYFVFSSLRKLWILGCHVLNTFISANSLIGDDEPQIAQHEGNNSNPDVVSLFSEKVAFPSLKELKIIRMGKWRKIWDDELINVDSFWKLSIVSVEVCEQLLTVFPFKMMKILEKLEELDIMHCESLEEIIGPDHGLNSSSASDLMRGSRTQLIEAESTTKFVFPKMRKLGLQKLPKLKCFYSNTHTTEWPSLQELRVIGCECDKLVEIFAEDKYLNFLERQGESNFEITVQQQPLFWVNEGVGEATLMPLFDSYLWNRLDTVTSQDPSPTKPSSTVVAEKSKSTHEQAASLAQGFRYGKESKI</sequence>
<dbReference type="PANTHER" id="PTHR33463">
    <property type="entry name" value="NB-ARC DOMAIN-CONTAINING PROTEIN-RELATED"/>
    <property type="match status" value="1"/>
</dbReference>
<feature type="domain" description="Disease resistance protein At4g27190-like leucine-rich repeats" evidence="3">
    <location>
        <begin position="278"/>
        <end position="427"/>
    </location>
</feature>
<dbReference type="InterPro" id="IPR050905">
    <property type="entry name" value="Plant_NBS-LRR"/>
</dbReference>
<dbReference type="SUPFAM" id="SSF52058">
    <property type="entry name" value="L domain-like"/>
    <property type="match status" value="1"/>
</dbReference>
<comment type="caution">
    <text evidence="4">The sequence shown here is derived from an EMBL/GenBank/DDBJ whole genome shotgun (WGS) entry which is preliminary data.</text>
</comment>
<feature type="domain" description="Disease resistance protein At4g27190-like leucine-rich repeats" evidence="3">
    <location>
        <begin position="111"/>
        <end position="242"/>
    </location>
</feature>
<dbReference type="PANTHER" id="PTHR33463:SF198">
    <property type="entry name" value="RPP4C3"/>
    <property type="match status" value="1"/>
</dbReference>
<keyword evidence="1" id="KW-0611">Plant defense</keyword>
<dbReference type="Gene3D" id="3.80.10.10">
    <property type="entry name" value="Ribonuclease Inhibitor"/>
    <property type="match status" value="2"/>
</dbReference>
<dbReference type="Proteomes" id="UP000187203">
    <property type="component" value="Unassembled WGS sequence"/>
</dbReference>
<evidence type="ECO:0000313" key="4">
    <source>
        <dbReference type="EMBL" id="OMO99035.1"/>
    </source>
</evidence>
<gene>
    <name evidence="4" type="ORF">COLO4_13566</name>
</gene>
<dbReference type="EMBL" id="AWUE01015201">
    <property type="protein sequence ID" value="OMO99035.1"/>
    <property type="molecule type" value="Genomic_DNA"/>
</dbReference>
<protein>
    <recommendedName>
        <fullName evidence="3">Disease resistance protein At4g27190-like leucine-rich repeats domain-containing protein</fullName>
    </recommendedName>
</protein>
<evidence type="ECO:0000259" key="3">
    <source>
        <dbReference type="Pfam" id="PF23247"/>
    </source>
</evidence>
<reference evidence="5" key="1">
    <citation type="submission" date="2013-09" db="EMBL/GenBank/DDBJ databases">
        <title>Corchorus olitorius genome sequencing.</title>
        <authorList>
            <person name="Alam M."/>
            <person name="Haque M.S."/>
            <person name="Islam M.S."/>
            <person name="Emdad E.M."/>
            <person name="Islam M.M."/>
            <person name="Ahmed B."/>
            <person name="Halim A."/>
            <person name="Hossen Q.M.M."/>
            <person name="Hossain M.Z."/>
            <person name="Ahmed R."/>
            <person name="Khan M.M."/>
            <person name="Islam R."/>
            <person name="Rashid M.M."/>
            <person name="Khan S.A."/>
            <person name="Rahman M.S."/>
            <person name="Alam M."/>
            <person name="Yahiya A.S."/>
            <person name="Khan M.S."/>
            <person name="Azam M.S."/>
            <person name="Haque T."/>
            <person name="Lashkar M.Z.H."/>
            <person name="Akhand A.I."/>
            <person name="Morshed G."/>
            <person name="Roy S."/>
            <person name="Uddin K.S."/>
            <person name="Rabeya T."/>
            <person name="Hossain A.S."/>
            <person name="Chowdhury A."/>
            <person name="Snigdha A.R."/>
            <person name="Mortoza M.S."/>
            <person name="Matin S.A."/>
            <person name="Hoque S.M.E."/>
            <person name="Islam M.K."/>
            <person name="Roy D.K."/>
            <person name="Haider R."/>
            <person name="Moosa M.M."/>
            <person name="Elias S.M."/>
            <person name="Hasan A.M."/>
            <person name="Jahan S."/>
            <person name="Shafiuddin M."/>
            <person name="Mahmood N."/>
            <person name="Shommy N.S."/>
        </authorList>
    </citation>
    <scope>NUCLEOTIDE SEQUENCE [LARGE SCALE GENOMIC DNA]</scope>
    <source>
        <strain evidence="5">cv. O-4</strain>
    </source>
</reference>
<dbReference type="STRING" id="93759.A0A1R3JW04"/>
<dbReference type="OrthoDB" id="997457at2759"/>
<dbReference type="InterPro" id="IPR032675">
    <property type="entry name" value="LRR_dom_sf"/>
</dbReference>
<proteinExistence type="predicted"/>
<evidence type="ECO:0000256" key="2">
    <source>
        <dbReference type="SAM" id="MobiDB-lite"/>
    </source>
</evidence>